<sequence>MKKIFALSIFTLFLVSCSNDSESDLMEKAPDNNENPIDTSGKVTFTKDILPLIQSKCSSCHVSGGSESNYTVYNTARNSASTIVNRINRTQGSGGFMPEGRSKLSTAELALFDQWITDGKLE</sequence>
<accession>A0ABT8VPF2</accession>
<evidence type="ECO:0000313" key="2">
    <source>
        <dbReference type="Proteomes" id="UP001168642"/>
    </source>
</evidence>
<proteinExistence type="predicted"/>
<dbReference type="InterPro" id="IPR036909">
    <property type="entry name" value="Cyt_c-like_dom_sf"/>
</dbReference>
<protein>
    <recommendedName>
        <fullName evidence="3">Cytochrome c domain-containing protein</fullName>
    </recommendedName>
</protein>
<dbReference type="Proteomes" id="UP001168642">
    <property type="component" value="Unassembled WGS sequence"/>
</dbReference>
<dbReference type="RefSeq" id="WP_302883100.1">
    <property type="nucleotide sequence ID" value="NZ_JAUMIT010000001.1"/>
</dbReference>
<dbReference type="EMBL" id="JAUMIT010000001">
    <property type="protein sequence ID" value="MDO3693851.1"/>
    <property type="molecule type" value="Genomic_DNA"/>
</dbReference>
<evidence type="ECO:0008006" key="3">
    <source>
        <dbReference type="Google" id="ProtNLM"/>
    </source>
</evidence>
<dbReference type="SUPFAM" id="SSF46626">
    <property type="entry name" value="Cytochrome c"/>
    <property type="match status" value="1"/>
</dbReference>
<name>A0ABT8VPF2_9FLAO</name>
<keyword evidence="2" id="KW-1185">Reference proteome</keyword>
<organism evidence="1 2">
    <name type="scientific">Wenyingzhuangia gilva</name>
    <dbReference type="NCBI Taxonomy" id="3057677"/>
    <lineage>
        <taxon>Bacteria</taxon>
        <taxon>Pseudomonadati</taxon>
        <taxon>Bacteroidota</taxon>
        <taxon>Flavobacteriia</taxon>
        <taxon>Flavobacteriales</taxon>
        <taxon>Flavobacteriaceae</taxon>
        <taxon>Wenyingzhuangia</taxon>
    </lineage>
</organism>
<comment type="caution">
    <text evidence="1">The sequence shown here is derived from an EMBL/GenBank/DDBJ whole genome shotgun (WGS) entry which is preliminary data.</text>
</comment>
<reference evidence="1" key="1">
    <citation type="submission" date="2023-07" db="EMBL/GenBank/DDBJ databases">
        <title>Wenyingzhuangia sp. chi5 genome sequencing and assembly.</title>
        <authorList>
            <person name="Park S."/>
        </authorList>
    </citation>
    <scope>NUCLEOTIDE SEQUENCE</scope>
    <source>
        <strain evidence="1">Chi5</strain>
    </source>
</reference>
<evidence type="ECO:0000313" key="1">
    <source>
        <dbReference type="EMBL" id="MDO3693851.1"/>
    </source>
</evidence>
<gene>
    <name evidence="1" type="ORF">QVZ41_03185</name>
</gene>
<dbReference type="PROSITE" id="PS51257">
    <property type="entry name" value="PROKAR_LIPOPROTEIN"/>
    <property type="match status" value="1"/>
</dbReference>